<dbReference type="RefSeq" id="WP_175269848.1">
    <property type="nucleotide sequence ID" value="NZ_JABFCR010000034.1"/>
</dbReference>
<proteinExistence type="predicted"/>
<comment type="caution">
    <text evidence="1">The sequence shown here is derived from an EMBL/GenBank/DDBJ whole genome shotgun (WGS) entry which is preliminary data.</text>
</comment>
<reference evidence="1 2" key="1">
    <citation type="submission" date="2020-05" db="EMBL/GenBank/DDBJ databases">
        <authorList>
            <person name="Khan S.A."/>
            <person name="Jeon C.O."/>
            <person name="Chun B.H."/>
        </authorList>
    </citation>
    <scope>NUCLEOTIDE SEQUENCE [LARGE SCALE GENOMIC DNA]</scope>
    <source>
        <strain evidence="1 2">S1162</strain>
    </source>
</reference>
<gene>
    <name evidence="1" type="ORF">HK413_08425</name>
</gene>
<keyword evidence="2" id="KW-1185">Reference proteome</keyword>
<organism evidence="1 2">
    <name type="scientific">Mucilaginibacter humi</name>
    <dbReference type="NCBI Taxonomy" id="2732510"/>
    <lineage>
        <taxon>Bacteria</taxon>
        <taxon>Pseudomonadati</taxon>
        <taxon>Bacteroidota</taxon>
        <taxon>Sphingobacteriia</taxon>
        <taxon>Sphingobacteriales</taxon>
        <taxon>Sphingobacteriaceae</taxon>
        <taxon>Mucilaginibacter</taxon>
    </lineage>
</organism>
<evidence type="ECO:0000313" key="1">
    <source>
        <dbReference type="EMBL" id="NNU34163.1"/>
    </source>
</evidence>
<evidence type="ECO:0000313" key="2">
    <source>
        <dbReference type="Proteomes" id="UP000566071"/>
    </source>
</evidence>
<protein>
    <submittedName>
        <fullName evidence="1">Uncharacterized protein</fullName>
    </submittedName>
</protein>
<name>A0ABX1W2H3_9SPHI</name>
<accession>A0ABX1W2H3</accession>
<dbReference type="Proteomes" id="UP000566071">
    <property type="component" value="Unassembled WGS sequence"/>
</dbReference>
<dbReference type="EMBL" id="JABFCR010000034">
    <property type="protein sequence ID" value="NNU34163.1"/>
    <property type="molecule type" value="Genomic_DNA"/>
</dbReference>
<sequence length="95" mass="10914">MDLILYKLDELKAGEEVLYNEFEDVRNQIKIDFLALQSQYPLGKKSYFQLALGKIASYTGNKLADEIFEALKPQIIAFLMLQSPQLVEHLHKLIG</sequence>